<sequence length="308" mass="34418">MKQAAEQQNDVMNKMKEVHRRTFEEFCLRRSWNEIVKESDIKRIALTTARDLLGIDQKYFNAIGWHRRSQECLEVVSIAHAARAAVMSTLTSPPPPSTGGPSGPAYTSLQDALCRQVEEPSQTTRCHGSRDDDDDVPTSPEDSTLRSKVLCLKPGQLLTAQLEQRRRCYKIKMEERGGGKRRGRWEAISIRQMDLAGADSKQPNSCKPRGGVTPGITASRLVTSKQTKALQICQRKMIRKILGLSLRDGITNEELLQRTSSTDMAHLGFKKQARGFEADLGEDEQTSSKNTEVDNGPGQQEEEESGNF</sequence>
<keyword evidence="3" id="KW-1185">Reference proteome</keyword>
<feature type="region of interest" description="Disordered" evidence="1">
    <location>
        <begin position="267"/>
        <end position="308"/>
    </location>
</feature>
<dbReference type="EMBL" id="JAJSOF020000017">
    <property type="protein sequence ID" value="KAJ4440186.1"/>
    <property type="molecule type" value="Genomic_DNA"/>
</dbReference>
<evidence type="ECO:0000313" key="2">
    <source>
        <dbReference type="EMBL" id="KAJ4440186.1"/>
    </source>
</evidence>
<protein>
    <submittedName>
        <fullName evidence="2">Uncharacterized protein</fullName>
    </submittedName>
</protein>
<accession>A0ABQ8T139</accession>
<reference evidence="2 3" key="1">
    <citation type="journal article" date="2022" name="Allergy">
        <title>Genome assembly and annotation of Periplaneta americana reveal a comprehensive cockroach allergen profile.</title>
        <authorList>
            <person name="Wang L."/>
            <person name="Xiong Q."/>
            <person name="Saelim N."/>
            <person name="Wang L."/>
            <person name="Nong W."/>
            <person name="Wan A.T."/>
            <person name="Shi M."/>
            <person name="Liu X."/>
            <person name="Cao Q."/>
            <person name="Hui J.H.L."/>
            <person name="Sookrung N."/>
            <person name="Leung T.F."/>
            <person name="Tungtrongchitr A."/>
            <person name="Tsui S.K.W."/>
        </authorList>
    </citation>
    <scope>NUCLEOTIDE SEQUENCE [LARGE SCALE GENOMIC DNA]</scope>
    <source>
        <strain evidence="2">PWHHKU_190912</strain>
    </source>
</reference>
<name>A0ABQ8T139_PERAM</name>
<organism evidence="2 3">
    <name type="scientific">Periplaneta americana</name>
    <name type="common">American cockroach</name>
    <name type="synonym">Blatta americana</name>
    <dbReference type="NCBI Taxonomy" id="6978"/>
    <lineage>
        <taxon>Eukaryota</taxon>
        <taxon>Metazoa</taxon>
        <taxon>Ecdysozoa</taxon>
        <taxon>Arthropoda</taxon>
        <taxon>Hexapoda</taxon>
        <taxon>Insecta</taxon>
        <taxon>Pterygota</taxon>
        <taxon>Neoptera</taxon>
        <taxon>Polyneoptera</taxon>
        <taxon>Dictyoptera</taxon>
        <taxon>Blattodea</taxon>
        <taxon>Blattoidea</taxon>
        <taxon>Blattidae</taxon>
        <taxon>Blattinae</taxon>
        <taxon>Periplaneta</taxon>
    </lineage>
</organism>
<evidence type="ECO:0000313" key="3">
    <source>
        <dbReference type="Proteomes" id="UP001148838"/>
    </source>
</evidence>
<comment type="caution">
    <text evidence="2">The sequence shown here is derived from an EMBL/GenBank/DDBJ whole genome shotgun (WGS) entry which is preliminary data.</text>
</comment>
<gene>
    <name evidence="2" type="ORF">ANN_08324</name>
</gene>
<proteinExistence type="predicted"/>
<dbReference type="Proteomes" id="UP001148838">
    <property type="component" value="Unassembled WGS sequence"/>
</dbReference>
<evidence type="ECO:0000256" key="1">
    <source>
        <dbReference type="SAM" id="MobiDB-lite"/>
    </source>
</evidence>
<feature type="region of interest" description="Disordered" evidence="1">
    <location>
        <begin position="117"/>
        <end position="145"/>
    </location>
</feature>